<dbReference type="STRING" id="475255.SAMN04488101_11819"/>
<evidence type="ECO:0000256" key="5">
    <source>
        <dbReference type="ARBA" id="ARBA00022692"/>
    </source>
</evidence>
<feature type="domain" description="Secretin/TonB short N-terminal" evidence="13">
    <location>
        <begin position="46"/>
        <end position="97"/>
    </location>
</feature>
<dbReference type="Gene3D" id="2.40.170.20">
    <property type="entry name" value="TonB-dependent receptor, beta-barrel domain"/>
    <property type="match status" value="1"/>
</dbReference>
<evidence type="ECO:0000256" key="2">
    <source>
        <dbReference type="ARBA" id="ARBA00022448"/>
    </source>
</evidence>
<dbReference type="EMBL" id="FWYB01000018">
    <property type="protein sequence ID" value="SMD15118.1"/>
    <property type="molecule type" value="Genomic_DNA"/>
</dbReference>
<evidence type="ECO:0000313" key="14">
    <source>
        <dbReference type="EMBL" id="SMD15118.1"/>
    </source>
</evidence>
<comment type="subcellular location">
    <subcellularLocation>
        <location evidence="1 10">Cell outer membrane</location>
        <topology evidence="1 10">Multi-pass membrane protein</topology>
    </subcellularLocation>
</comment>
<dbReference type="NCBIfam" id="TIGR04056">
    <property type="entry name" value="OMP_RagA_SusC"/>
    <property type="match status" value="1"/>
</dbReference>
<dbReference type="InterPro" id="IPR023996">
    <property type="entry name" value="TonB-dep_OMP_SusC/RagA"/>
</dbReference>
<dbReference type="SMART" id="SM00965">
    <property type="entry name" value="STN"/>
    <property type="match status" value="1"/>
</dbReference>
<dbReference type="InterPro" id="IPR039426">
    <property type="entry name" value="TonB-dep_rcpt-like"/>
</dbReference>
<dbReference type="Gene3D" id="2.170.130.10">
    <property type="entry name" value="TonB-dependent receptor, plug domain"/>
    <property type="match status" value="1"/>
</dbReference>
<evidence type="ECO:0000256" key="6">
    <source>
        <dbReference type="ARBA" id="ARBA00023004"/>
    </source>
</evidence>
<keyword evidence="7 11" id="KW-0798">TonB box</keyword>
<evidence type="ECO:0000259" key="13">
    <source>
        <dbReference type="SMART" id="SM00965"/>
    </source>
</evidence>
<dbReference type="GO" id="GO:0009279">
    <property type="term" value="C:cell outer membrane"/>
    <property type="evidence" value="ECO:0007669"/>
    <property type="project" value="UniProtKB-SubCell"/>
</dbReference>
<dbReference type="InterPro" id="IPR037066">
    <property type="entry name" value="Plug_dom_sf"/>
</dbReference>
<gene>
    <name evidence="14" type="ORF">SAMN04488101_11819</name>
</gene>
<evidence type="ECO:0000256" key="10">
    <source>
        <dbReference type="PROSITE-ProRule" id="PRU01360"/>
    </source>
</evidence>
<evidence type="ECO:0000256" key="9">
    <source>
        <dbReference type="ARBA" id="ARBA00023237"/>
    </source>
</evidence>
<dbReference type="Pfam" id="PF00593">
    <property type="entry name" value="TonB_dep_Rec_b-barrel"/>
    <property type="match status" value="1"/>
</dbReference>
<evidence type="ECO:0000256" key="8">
    <source>
        <dbReference type="ARBA" id="ARBA00023136"/>
    </source>
</evidence>
<keyword evidence="9 10" id="KW-0998">Cell outer membrane</keyword>
<feature type="signal peptide" evidence="12">
    <location>
        <begin position="1"/>
        <end position="17"/>
    </location>
</feature>
<keyword evidence="4" id="KW-0406">Ion transport</keyword>
<name>A0A1W2F0Y6_9SPHI</name>
<keyword evidence="3 10" id="KW-1134">Transmembrane beta strand</keyword>
<feature type="chain" id="PRO_5012190499" evidence="12">
    <location>
        <begin position="18"/>
        <end position="1201"/>
    </location>
</feature>
<keyword evidence="6" id="KW-0408">Iron</keyword>
<dbReference type="GO" id="GO:0006826">
    <property type="term" value="P:iron ion transport"/>
    <property type="evidence" value="ECO:0007669"/>
    <property type="project" value="UniProtKB-KW"/>
</dbReference>
<dbReference type="InterPro" id="IPR012910">
    <property type="entry name" value="Plug_dom"/>
</dbReference>
<evidence type="ECO:0000313" key="15">
    <source>
        <dbReference type="Proteomes" id="UP000192678"/>
    </source>
</evidence>
<protein>
    <submittedName>
        <fullName evidence="14">TonB-linked outer membrane protein, SusC/RagA family</fullName>
    </submittedName>
</protein>
<evidence type="ECO:0000256" key="1">
    <source>
        <dbReference type="ARBA" id="ARBA00004571"/>
    </source>
</evidence>
<dbReference type="PROSITE" id="PS52016">
    <property type="entry name" value="TONB_DEPENDENT_REC_3"/>
    <property type="match status" value="1"/>
</dbReference>
<dbReference type="InterPro" id="IPR000531">
    <property type="entry name" value="Beta-barrel_TonB"/>
</dbReference>
<keyword evidence="12" id="KW-0732">Signal</keyword>
<comment type="similarity">
    <text evidence="10 11">Belongs to the TonB-dependent receptor family.</text>
</comment>
<evidence type="ECO:0000256" key="4">
    <source>
        <dbReference type="ARBA" id="ARBA00022496"/>
    </source>
</evidence>
<dbReference type="Proteomes" id="UP000192678">
    <property type="component" value="Unassembled WGS sequence"/>
</dbReference>
<keyword evidence="5 10" id="KW-0812">Transmembrane</keyword>
<dbReference type="Pfam" id="PF07715">
    <property type="entry name" value="Plug"/>
    <property type="match status" value="1"/>
</dbReference>
<organism evidence="14 15">
    <name type="scientific">Pedobacter nyackensis</name>
    <dbReference type="NCBI Taxonomy" id="475255"/>
    <lineage>
        <taxon>Bacteria</taxon>
        <taxon>Pseudomonadati</taxon>
        <taxon>Bacteroidota</taxon>
        <taxon>Sphingobacteriia</taxon>
        <taxon>Sphingobacteriales</taxon>
        <taxon>Sphingobacteriaceae</taxon>
        <taxon>Pedobacter</taxon>
    </lineage>
</organism>
<evidence type="ECO:0000256" key="11">
    <source>
        <dbReference type="RuleBase" id="RU003357"/>
    </source>
</evidence>
<keyword evidence="4" id="KW-0410">Iron transport</keyword>
<dbReference type="InterPro" id="IPR008969">
    <property type="entry name" value="CarboxyPept-like_regulatory"/>
</dbReference>
<reference evidence="14 15" key="1">
    <citation type="submission" date="2017-04" db="EMBL/GenBank/DDBJ databases">
        <authorList>
            <person name="Afonso C.L."/>
            <person name="Miller P.J."/>
            <person name="Scott M.A."/>
            <person name="Spackman E."/>
            <person name="Goraichik I."/>
            <person name="Dimitrov K.M."/>
            <person name="Suarez D.L."/>
            <person name="Swayne D.E."/>
        </authorList>
    </citation>
    <scope>NUCLEOTIDE SEQUENCE [LARGE SCALE GENOMIC DNA]</scope>
    <source>
        <strain evidence="14 15">DSM 19625</strain>
    </source>
</reference>
<dbReference type="SUPFAM" id="SSF56935">
    <property type="entry name" value="Porins"/>
    <property type="match status" value="1"/>
</dbReference>
<evidence type="ECO:0000256" key="7">
    <source>
        <dbReference type="ARBA" id="ARBA00023077"/>
    </source>
</evidence>
<evidence type="ECO:0000256" key="3">
    <source>
        <dbReference type="ARBA" id="ARBA00022452"/>
    </source>
</evidence>
<keyword evidence="2 10" id="KW-0813">Transport</keyword>
<evidence type="ECO:0000256" key="12">
    <source>
        <dbReference type="SAM" id="SignalP"/>
    </source>
</evidence>
<dbReference type="Pfam" id="PF07660">
    <property type="entry name" value="STN"/>
    <property type="match status" value="1"/>
</dbReference>
<dbReference type="AlphaFoldDB" id="A0A1W2F0Y6"/>
<keyword evidence="8 10" id="KW-0472">Membrane</keyword>
<accession>A0A1W2F0Y6</accession>
<dbReference type="InterPro" id="IPR036942">
    <property type="entry name" value="Beta-barrel_TonB_sf"/>
</dbReference>
<proteinExistence type="inferred from homology"/>
<dbReference type="SUPFAM" id="SSF49464">
    <property type="entry name" value="Carboxypeptidase regulatory domain-like"/>
    <property type="match status" value="1"/>
</dbReference>
<dbReference type="InterPro" id="IPR011662">
    <property type="entry name" value="Secretin/TonB_short_N"/>
</dbReference>
<keyword evidence="15" id="KW-1185">Reference proteome</keyword>
<sequence>MRLTTVILIVTMMQVSAATFAQRVTLNEQNSSIKNVLKKIRSQTGYDFLFEPKLIRDAGLVNLKLNNATLDEALKALFSQVPLTYNIDGRIVVIEGKKKSILDKVMDLFSEIDVKGKVVDEEGKPLSGATISVVLADFSENKKTGDFSSMIKGRKAVTVTNVAGEFQLKDVDEKAFIVISYTGYVDYPIKAAKDLGIIKMKLSGNLEEIIVSTGYQKISKERSAGSFSKPDMDVVANRATSNNIIQRLDGLIPGLVINNSPTSGKQQFLIRGLTTLPSLQNYTSASPLFVVDGIAVPDISFINPQDVLDVTVLKDATAASIWGARASNGVIVIVTRKGEISQKLRINYDAFASFQGRPDIEYFPVLNSQQYIQASKETFDPVNFTYNPTYSPVTGGTGYAPDRQIEWDFARGRISASVRDAKLDSLGAINNLSQMKDIFYRPQILMNHTLSLSGGTEKYANYTSLAYTGNQSYTPGNKDNTFKINTRHDYAFNNWIKAYFIGDLTNQRTGSKRAVSPDNRFLPYQLFRDASGNNIDMSYLGLLPNEAIGPVASLTGRNLNYNPLTNQETGATNSNNFMARLTSGITIDLYKGLRYEGVFGYIRGTNRTTNYDDNRNYNQNIQLLRFAQNNNGTVKYNLPNTGGKYAASNLTDEHWTVRNQLVYDFTSKNQLHQFNALAGYEVQEQKNIITSSIVYGYDQNAETATLLDYNTLAATGIAGGILPTVGGNAKLSENPFAQHESLLRFRSYYANLGYTYDKRYTLNASWRQDKSNLFGINKSAQRKPAWSVGGKWTLSNEEFMQGISFINDLAARVTYGIGGNSPLPGKSASQDVLSPIPNPYVPGGQGYRVATAGNKNLTWEQTSTLNIGLDFSLLDRRVNASLDYYQKKSTDLIGPLEVNPLTGFPTIVGNVGDLSNKGVEAAINSVNIRNHNFQWSSSFTLSYNKNKITKINLLTAVATGRDKINAQYLPDYPAFSVFAYDYAGLDAAGNPLVRLSDGTASIGMTGAALPKANDVLFMGVFQPAWSGGLSNTFGYKGFSLNVNIVYNLGHVMFRDVNTTYTESTNGYGFIGNQNFQNGNLHADFANRWQKPGDENRTNIPGYKTIADNSKINTDYYRYGNTNAVSASYMKIRDLGLTYTLPRSVTGKIKVEGLSLRAGMSNIMLWKANNDGIDPEFQDARFGSRSLPTGQNAFNVGIHLTL</sequence>